<feature type="domain" description="DUF4333" evidence="3">
    <location>
        <begin position="127"/>
        <end position="198"/>
    </location>
</feature>
<sequence>MTNPPQGGQPGQYGPQPGQPSGQQPPQGGPYPQPGQYGQPGGQPGPYPQPGQYGQPGLPGQYGGYGQPGQYGPPGQYGQPAPYGYGQPGQYAQPGVGQPGGAGQPPRRSRTGPLIGTGLAVVIIGVGILLALLLGRDVLDDDRAEADIATQFEETFGVGIDVSCDDEMVVEDGATYECSGTTEDDEDVTIRVVITDADTAAYTWEVV</sequence>
<dbReference type="Proteomes" id="UP000239210">
    <property type="component" value="Unassembled WGS sequence"/>
</dbReference>
<keyword evidence="2" id="KW-1133">Transmembrane helix</keyword>
<evidence type="ECO:0000313" key="4">
    <source>
        <dbReference type="EMBL" id="PRY47547.1"/>
    </source>
</evidence>
<evidence type="ECO:0000256" key="2">
    <source>
        <dbReference type="SAM" id="Phobius"/>
    </source>
</evidence>
<keyword evidence="5" id="KW-1185">Reference proteome</keyword>
<feature type="compositionally biased region" description="Gly residues" evidence="1">
    <location>
        <begin position="60"/>
        <end position="69"/>
    </location>
</feature>
<feature type="compositionally biased region" description="Low complexity" evidence="1">
    <location>
        <begin position="1"/>
        <end position="26"/>
    </location>
</feature>
<dbReference type="Pfam" id="PF14230">
    <property type="entry name" value="DUF4333"/>
    <property type="match status" value="1"/>
</dbReference>
<reference evidence="4 5" key="1">
    <citation type="submission" date="2018-03" db="EMBL/GenBank/DDBJ databases">
        <title>Genomic Encyclopedia of Archaeal and Bacterial Type Strains, Phase II (KMG-II): from individual species to whole genera.</title>
        <authorList>
            <person name="Goeker M."/>
        </authorList>
    </citation>
    <scope>NUCLEOTIDE SEQUENCE [LARGE SCALE GENOMIC DNA]</scope>
    <source>
        <strain evidence="4 5">DSM 45416</strain>
    </source>
</reference>
<protein>
    <submittedName>
        <fullName evidence="4">Uncharacterized protein DUF4333</fullName>
    </submittedName>
</protein>
<dbReference type="RefSeq" id="WP_106279572.1">
    <property type="nucleotide sequence ID" value="NZ_PVTG01000013.1"/>
</dbReference>
<feature type="transmembrane region" description="Helical" evidence="2">
    <location>
        <begin position="114"/>
        <end position="134"/>
    </location>
</feature>
<gene>
    <name evidence="4" type="ORF">LY71_11348</name>
</gene>
<dbReference type="EMBL" id="PVTG01000013">
    <property type="protein sequence ID" value="PRY47547.1"/>
    <property type="molecule type" value="Genomic_DNA"/>
</dbReference>
<comment type="caution">
    <text evidence="4">The sequence shown here is derived from an EMBL/GenBank/DDBJ whole genome shotgun (WGS) entry which is preliminary data.</text>
</comment>
<name>A0A2T0TPH5_9ACTN</name>
<keyword evidence="2" id="KW-0812">Transmembrane</keyword>
<keyword evidence="2" id="KW-0472">Membrane</keyword>
<dbReference type="AlphaFoldDB" id="A0A2T0TPH5"/>
<proteinExistence type="predicted"/>
<evidence type="ECO:0000256" key="1">
    <source>
        <dbReference type="SAM" id="MobiDB-lite"/>
    </source>
</evidence>
<feature type="compositionally biased region" description="Low complexity" evidence="1">
    <location>
        <begin position="50"/>
        <end position="59"/>
    </location>
</feature>
<organism evidence="4 5">
    <name type="scientific">Geodermatophilus tzadiensis</name>
    <dbReference type="NCBI Taxonomy" id="1137988"/>
    <lineage>
        <taxon>Bacteria</taxon>
        <taxon>Bacillati</taxon>
        <taxon>Actinomycetota</taxon>
        <taxon>Actinomycetes</taxon>
        <taxon>Geodermatophilales</taxon>
        <taxon>Geodermatophilaceae</taxon>
        <taxon>Geodermatophilus</taxon>
    </lineage>
</organism>
<dbReference type="OrthoDB" id="5198073at2"/>
<accession>A0A2T0TPH5</accession>
<evidence type="ECO:0000313" key="5">
    <source>
        <dbReference type="Proteomes" id="UP000239210"/>
    </source>
</evidence>
<feature type="compositionally biased region" description="Low complexity" evidence="1">
    <location>
        <begin position="70"/>
        <end position="96"/>
    </location>
</feature>
<feature type="region of interest" description="Disordered" evidence="1">
    <location>
        <begin position="1"/>
        <end position="111"/>
    </location>
</feature>
<dbReference type="InterPro" id="IPR025637">
    <property type="entry name" value="DUF4333"/>
</dbReference>
<evidence type="ECO:0000259" key="3">
    <source>
        <dbReference type="Pfam" id="PF14230"/>
    </source>
</evidence>